<dbReference type="PANTHER" id="PTHR41259:SF1">
    <property type="entry name" value="DOUBLE-STRAND BREAK REPAIR RAD50 ATPASE, PUTATIVE-RELATED"/>
    <property type="match status" value="1"/>
</dbReference>
<evidence type="ECO:0000256" key="2">
    <source>
        <dbReference type="SAM" id="Phobius"/>
    </source>
</evidence>
<gene>
    <name evidence="4" type="ORF">GCM10009777_32720</name>
</gene>
<feature type="compositionally biased region" description="Low complexity" evidence="1">
    <location>
        <begin position="586"/>
        <end position="595"/>
    </location>
</feature>
<feature type="region of interest" description="Disordered" evidence="1">
    <location>
        <begin position="559"/>
        <end position="595"/>
    </location>
</feature>
<feature type="compositionally biased region" description="Basic and acidic residues" evidence="1">
    <location>
        <begin position="654"/>
        <end position="667"/>
    </location>
</feature>
<keyword evidence="2" id="KW-0812">Transmembrane</keyword>
<evidence type="ECO:0000259" key="3">
    <source>
        <dbReference type="Pfam" id="PF13514"/>
    </source>
</evidence>
<comment type="caution">
    <text evidence="4">The sequence shown here is derived from an EMBL/GenBank/DDBJ whole genome shotgun (WGS) entry which is preliminary data.</text>
</comment>
<dbReference type="Proteomes" id="UP001500326">
    <property type="component" value="Unassembled WGS sequence"/>
</dbReference>
<feature type="region of interest" description="Disordered" evidence="1">
    <location>
        <begin position="654"/>
        <end position="690"/>
    </location>
</feature>
<feature type="transmembrane region" description="Helical" evidence="2">
    <location>
        <begin position="529"/>
        <end position="547"/>
    </location>
</feature>
<reference evidence="4 5" key="1">
    <citation type="journal article" date="2019" name="Int. J. Syst. Evol. Microbiol.">
        <title>The Global Catalogue of Microorganisms (GCM) 10K type strain sequencing project: providing services to taxonomists for standard genome sequencing and annotation.</title>
        <authorList>
            <consortium name="The Broad Institute Genomics Platform"/>
            <consortium name="The Broad Institute Genome Sequencing Center for Infectious Disease"/>
            <person name="Wu L."/>
            <person name="Ma J."/>
        </authorList>
    </citation>
    <scope>NUCLEOTIDE SEQUENCE [LARGE SCALE GENOMIC DNA]</scope>
    <source>
        <strain evidence="4 5">JCM 14902</strain>
    </source>
</reference>
<evidence type="ECO:0000313" key="5">
    <source>
        <dbReference type="Proteomes" id="UP001500326"/>
    </source>
</evidence>
<accession>A0ABN2SYT1</accession>
<protein>
    <recommendedName>
        <fullName evidence="3">YhaN AAA domain-containing protein</fullName>
    </recommendedName>
</protein>
<dbReference type="Pfam" id="PF13514">
    <property type="entry name" value="AAA_27"/>
    <property type="match status" value="1"/>
</dbReference>
<feature type="compositionally biased region" description="Basic and acidic residues" evidence="1">
    <location>
        <begin position="613"/>
        <end position="623"/>
    </location>
</feature>
<organism evidence="4 5">
    <name type="scientific">Microbacterium pumilum</name>
    <dbReference type="NCBI Taxonomy" id="344165"/>
    <lineage>
        <taxon>Bacteria</taxon>
        <taxon>Bacillati</taxon>
        <taxon>Actinomycetota</taxon>
        <taxon>Actinomycetes</taxon>
        <taxon>Micrococcales</taxon>
        <taxon>Microbacteriaceae</taxon>
        <taxon>Microbacterium</taxon>
    </lineage>
</organism>
<dbReference type="EMBL" id="BAAAOH010000001">
    <property type="protein sequence ID" value="GAA1994468.1"/>
    <property type="molecule type" value="Genomic_DNA"/>
</dbReference>
<dbReference type="Gene3D" id="3.40.50.300">
    <property type="entry name" value="P-loop containing nucleotide triphosphate hydrolases"/>
    <property type="match status" value="2"/>
</dbReference>
<keyword evidence="2" id="KW-0472">Membrane</keyword>
<dbReference type="SUPFAM" id="SSF52540">
    <property type="entry name" value="P-loop containing nucleoside triphosphate hydrolases"/>
    <property type="match status" value="1"/>
</dbReference>
<sequence>MKFERVDASAFGALRSESLRLSPQLTVIHGANEAGKSTWFAALYAGLVGRRVSRGRGTRTQTEFRRRHKPWTGSQWRAGVVVELASGQRLQIGHDLSTGDVTIKDLTNDRLTSVPRLESQLGLSLSTDGGFDGARLLGLNRESARSTMFVAQADILAVLRNVDELQEYLQRAATSTRADTTAEQALEWVAELRSARVGSPHVGNRPLRATAAALEAARSRHADALDARHRFRALHQSVATLEADVAAVERELTEIALHIEWAAIDELGGRIGRARQWTDEAAALLAEGEPAADDLVARVTTAVEGFKSRGDEPAPPTGPDAATLQVEISNLPEMPEGPRRPEPRATESLRALNEAEAARDTLLVTAPPEPVVAEVAGASSEQLRMLADRLTAVAAPEPPGLRAQIDELRAKVDADRAAHSSRRAAYERASEQYRRTQARYEAERSEYDRALDAYSSEATAYRDERARYDEVRARNEVRQRAHENAARTAEASVSAAKRKRSAGLAILVGGAVGLVIGVVLAVIGLLPVGIAIGALGIAGGVTGVVLARRTDDQAAAIGAELEPLPSVRSEPRPPTPPSAPEPFTLAAPGDAPEAPPALATALTELDRWEESVRSITSARHESEAATSRLGLPADPQQLRALARALDDRDAATLRSAEHTRRLREASEKVATAARTLASASGAEPTEEPAAARREFARYEADCAERDGLAREAERRIDLERALTERREREEAHARAHTTWLQAAAALSEAAQHVGVAGDDALPAVESWLQEQRRRYDVRSATAAVQARLDQLLEGATIEQLEEQRTARASAAGARPAQLMLVTHSQRSGVEAKRDKVREELANIHGRIRETAKTLTSIPEAIEAEARAESAAAAVQNLDSYLALAQTHLEIAKDRAHADIAPVLASTIRPWVPRVTDGRFVDVDIDVDTLMLRAVEQSGRMKDADVLSHGTMEQLFLLLRIALAKHLATGEEIAPLILDDVTVQSDSARTLAILDLLSELSTERQIVLFTQEQEVVDWAAANLPASAVIAL</sequence>
<feature type="region of interest" description="Disordered" evidence="1">
    <location>
        <begin position="613"/>
        <end position="633"/>
    </location>
</feature>
<dbReference type="RefSeq" id="WP_344064697.1">
    <property type="nucleotide sequence ID" value="NZ_BAAAOH010000001.1"/>
</dbReference>
<keyword evidence="5" id="KW-1185">Reference proteome</keyword>
<dbReference type="InterPro" id="IPR027417">
    <property type="entry name" value="P-loop_NTPase"/>
</dbReference>
<feature type="domain" description="YhaN AAA" evidence="3">
    <location>
        <begin position="1"/>
        <end position="49"/>
    </location>
</feature>
<name>A0ABN2SYT1_9MICO</name>
<dbReference type="PANTHER" id="PTHR41259">
    <property type="entry name" value="DOUBLE-STRAND BREAK REPAIR RAD50 ATPASE, PUTATIVE-RELATED"/>
    <property type="match status" value="1"/>
</dbReference>
<feature type="transmembrane region" description="Helical" evidence="2">
    <location>
        <begin position="502"/>
        <end position="523"/>
    </location>
</feature>
<proteinExistence type="predicted"/>
<dbReference type="InterPro" id="IPR038734">
    <property type="entry name" value="YhaN_AAA"/>
</dbReference>
<evidence type="ECO:0000313" key="4">
    <source>
        <dbReference type="EMBL" id="GAA1994468.1"/>
    </source>
</evidence>
<evidence type="ECO:0000256" key="1">
    <source>
        <dbReference type="SAM" id="MobiDB-lite"/>
    </source>
</evidence>
<keyword evidence="2" id="KW-1133">Transmembrane helix</keyword>